<keyword evidence="10" id="KW-1185">Reference proteome</keyword>
<evidence type="ECO:0000256" key="5">
    <source>
        <dbReference type="ARBA" id="ARBA00023136"/>
    </source>
</evidence>
<evidence type="ECO:0000256" key="4">
    <source>
        <dbReference type="ARBA" id="ARBA00022729"/>
    </source>
</evidence>
<keyword evidence="6" id="KW-0449">Lipoprotein</keyword>
<dbReference type="SUPFAM" id="SSF53822">
    <property type="entry name" value="Periplasmic binding protein-like I"/>
    <property type="match status" value="1"/>
</dbReference>
<evidence type="ECO:0000256" key="7">
    <source>
        <dbReference type="SAM" id="SignalP"/>
    </source>
</evidence>
<dbReference type="Gene3D" id="3.40.50.2300">
    <property type="match status" value="2"/>
</dbReference>
<accession>A0ABR9QWB2</accession>
<evidence type="ECO:0000256" key="2">
    <source>
        <dbReference type="ARBA" id="ARBA00008610"/>
    </source>
</evidence>
<dbReference type="PROSITE" id="PS51257">
    <property type="entry name" value="PROKAR_LIPOPROTEIN"/>
    <property type="match status" value="1"/>
</dbReference>
<dbReference type="InterPro" id="IPR003760">
    <property type="entry name" value="PnrA-like"/>
</dbReference>
<dbReference type="Proteomes" id="UP001516588">
    <property type="component" value="Unassembled WGS sequence"/>
</dbReference>
<keyword evidence="3" id="KW-1003">Cell membrane</keyword>
<dbReference type="EMBL" id="JADCKA010000002">
    <property type="protein sequence ID" value="MBE5035159.1"/>
    <property type="molecule type" value="Genomic_DNA"/>
</dbReference>
<dbReference type="InterPro" id="IPR028082">
    <property type="entry name" value="Peripla_BP_I"/>
</dbReference>
<keyword evidence="5" id="KW-0472">Membrane</keyword>
<dbReference type="CDD" id="cd06354">
    <property type="entry name" value="PBP1_PrnA-like"/>
    <property type="match status" value="1"/>
</dbReference>
<sequence>MKKIMSLLMVFAVAFTFASCQTAAEKQNEVVEMKPLVVVITDEGGIGDHSFNDEALAALEAVQEDEDIDIRFFEVSSKDKYIEAIQTAVNEDATLTVAVGSNMEEAVLTVAEENPESYFAVIDSQVESDNVSSISFADNESAFLAGYAAAKTTKTGKIGLLGGDERATVDLFGYGYEAGAKAANPDVQIVRGYVGSFYDSDRGYDAAVDMFKNENTDVIMHMAGPSGVGVIKAAKDNGFTVIGADKDQSSLASDNVLCSATKNMKPGLAELIKAALKDKFEGSHVTYYMKDDGVDLSDNAGNIKGELKEQIDALKEAIEDGDLVVPTDEESLQSFTMPEGIL</sequence>
<protein>
    <submittedName>
        <fullName evidence="9">BMP family ABC transporter substrate-binding protein</fullName>
    </submittedName>
</protein>
<feature type="domain" description="ABC transporter substrate-binding protein PnrA-like" evidence="8">
    <location>
        <begin position="37"/>
        <end position="320"/>
    </location>
</feature>
<evidence type="ECO:0000259" key="8">
    <source>
        <dbReference type="Pfam" id="PF02608"/>
    </source>
</evidence>
<dbReference type="InterPro" id="IPR050957">
    <property type="entry name" value="BMP_lipoprotein"/>
</dbReference>
<dbReference type="PANTHER" id="PTHR34296">
    <property type="entry name" value="TRANSCRIPTIONAL ACTIVATOR PROTEIN MED"/>
    <property type="match status" value="1"/>
</dbReference>
<evidence type="ECO:0000256" key="3">
    <source>
        <dbReference type="ARBA" id="ARBA00022475"/>
    </source>
</evidence>
<comment type="caution">
    <text evidence="9">The sequence shown here is derived from an EMBL/GenBank/DDBJ whole genome shotgun (WGS) entry which is preliminary data.</text>
</comment>
<proteinExistence type="inferred from homology"/>
<keyword evidence="4 7" id="KW-0732">Signal</keyword>
<comment type="subcellular location">
    <subcellularLocation>
        <location evidence="1">Cell membrane</location>
        <topology evidence="1">Lipid-anchor</topology>
    </subcellularLocation>
</comment>
<organism evidence="9 10">
    <name type="scientific">Gallibacter intestinalis</name>
    <dbReference type="NCBI Taxonomy" id="2779356"/>
    <lineage>
        <taxon>Bacteria</taxon>
        <taxon>Bacillati</taxon>
        <taxon>Bacillota</taxon>
        <taxon>Clostridia</taxon>
        <taxon>Eubacteriales</taxon>
        <taxon>Eubacteriaceae</taxon>
        <taxon>Gallibacter</taxon>
    </lineage>
</organism>
<comment type="similarity">
    <text evidence="2">Belongs to the BMP lipoprotein family.</text>
</comment>
<name>A0ABR9QWB2_9FIRM</name>
<evidence type="ECO:0000313" key="10">
    <source>
        <dbReference type="Proteomes" id="UP001516588"/>
    </source>
</evidence>
<dbReference type="PANTHER" id="PTHR34296:SF2">
    <property type="entry name" value="ABC TRANSPORTER GUANOSINE-BINDING PROTEIN NUPN"/>
    <property type="match status" value="1"/>
</dbReference>
<dbReference type="RefSeq" id="WP_226384823.1">
    <property type="nucleotide sequence ID" value="NZ_JADCKA010000002.1"/>
</dbReference>
<dbReference type="Pfam" id="PF02608">
    <property type="entry name" value="Bmp"/>
    <property type="match status" value="1"/>
</dbReference>
<feature type="signal peptide" evidence="7">
    <location>
        <begin position="1"/>
        <end position="23"/>
    </location>
</feature>
<gene>
    <name evidence="9" type="ORF">INF20_02560</name>
</gene>
<reference evidence="9 10" key="1">
    <citation type="submission" date="2020-10" db="EMBL/GenBank/DDBJ databases">
        <title>ChiBAC.</title>
        <authorList>
            <person name="Zenner C."/>
            <person name="Hitch T.C.A."/>
            <person name="Clavel T."/>
        </authorList>
    </citation>
    <scope>NUCLEOTIDE SEQUENCE [LARGE SCALE GENOMIC DNA]</scope>
    <source>
        <strain evidence="9 10">DSM 108706</strain>
    </source>
</reference>
<feature type="chain" id="PRO_5045125809" evidence="7">
    <location>
        <begin position="24"/>
        <end position="342"/>
    </location>
</feature>
<evidence type="ECO:0000256" key="6">
    <source>
        <dbReference type="ARBA" id="ARBA00023288"/>
    </source>
</evidence>
<evidence type="ECO:0000256" key="1">
    <source>
        <dbReference type="ARBA" id="ARBA00004193"/>
    </source>
</evidence>
<evidence type="ECO:0000313" key="9">
    <source>
        <dbReference type="EMBL" id="MBE5035159.1"/>
    </source>
</evidence>